<proteinExistence type="predicted"/>
<feature type="transmembrane region" description="Helical" evidence="1">
    <location>
        <begin position="219"/>
        <end position="244"/>
    </location>
</feature>
<dbReference type="Proteomes" id="UP000182060">
    <property type="component" value="Chromosome"/>
</dbReference>
<dbReference type="InterPro" id="IPR025333">
    <property type="entry name" value="DUF4239"/>
</dbReference>
<evidence type="ECO:0000313" key="2">
    <source>
        <dbReference type="EMBL" id="APC00715.1"/>
    </source>
</evidence>
<feature type="transmembrane region" description="Helical" evidence="1">
    <location>
        <begin position="15"/>
        <end position="36"/>
    </location>
</feature>
<keyword evidence="1" id="KW-1133">Transmembrane helix</keyword>
<gene>
    <name evidence="2" type="ORF">AOC25_03275</name>
</gene>
<accession>A0AAC9NFR8</accession>
<reference evidence="2" key="1">
    <citation type="journal article" date="2017" name="Appl. Environ. Microbiol.">
        <title>Microdiversification of a pelagic Polynucleobacter species is mainly driven by acquisition of genomic islands from a partially interspecific gene pool.</title>
        <authorList>
            <person name="Hoetzinger M."/>
            <person name="Hahn M.W."/>
            <person name="Jezberova J."/>
            <person name="Schmidt J."/>
            <person name="Koll U."/>
        </authorList>
    </citation>
    <scope>NUCLEOTIDE SEQUENCE</scope>
    <source>
        <strain evidence="2">MWH-RechtKol4</strain>
    </source>
</reference>
<evidence type="ECO:0008006" key="4">
    <source>
        <dbReference type="Google" id="ProtNLM"/>
    </source>
</evidence>
<name>A0AAC9NFR8_9BURK</name>
<evidence type="ECO:0000313" key="3">
    <source>
        <dbReference type="Proteomes" id="UP000182060"/>
    </source>
</evidence>
<organism evidence="2 3">
    <name type="scientific">Polynucleobacter asymbioticus</name>
    <dbReference type="NCBI Taxonomy" id="576611"/>
    <lineage>
        <taxon>Bacteria</taxon>
        <taxon>Pseudomonadati</taxon>
        <taxon>Pseudomonadota</taxon>
        <taxon>Betaproteobacteria</taxon>
        <taxon>Burkholderiales</taxon>
        <taxon>Burkholderiaceae</taxon>
        <taxon>Polynucleobacter</taxon>
    </lineage>
</organism>
<dbReference type="AlphaFoldDB" id="A0AAC9NFR8"/>
<protein>
    <recommendedName>
        <fullName evidence="4">DUF4239 domain-containing protein</fullName>
    </recommendedName>
</protein>
<evidence type="ECO:0000256" key="1">
    <source>
        <dbReference type="SAM" id="Phobius"/>
    </source>
</evidence>
<keyword evidence="1" id="KW-0472">Membrane</keyword>
<sequence>MDLPLLRFALSYTGIDLRIALVVFVLLLCFSAFWLFQKIFPHLLFGEDAPYAGYIYNAMGVVFSLVFAFVTVLVWQNYNGVSDAVAKEASTLNNVYRVFSAFPPEIDKTGKAQVRAYVKTVINEEWPLLSQDEFSLQAYKELTTLEDFVVQIKPKNMGESNAHQQLLYLTLQATELRRSRIYNARFALAPPAWIGLASSLMVFLIFSCLFQMKSQKIHILLIAFLGLTVVGILYFLVLFIHPFLGPLAITPEPFNGLINISWLYK</sequence>
<dbReference type="Pfam" id="PF14023">
    <property type="entry name" value="Bestrophin-like"/>
    <property type="match status" value="1"/>
</dbReference>
<dbReference type="RefSeq" id="WP_071538883.1">
    <property type="nucleotide sequence ID" value="NZ_CP015016.1"/>
</dbReference>
<dbReference type="EMBL" id="CP015017">
    <property type="protein sequence ID" value="APC00715.1"/>
    <property type="molecule type" value="Genomic_DNA"/>
</dbReference>
<feature type="transmembrane region" description="Helical" evidence="1">
    <location>
        <begin position="56"/>
        <end position="75"/>
    </location>
</feature>
<keyword evidence="1" id="KW-0812">Transmembrane</keyword>
<feature type="transmembrane region" description="Helical" evidence="1">
    <location>
        <begin position="192"/>
        <end position="212"/>
    </location>
</feature>